<organism evidence="1 2">
    <name type="scientific">Arthrobacter cryoconiti</name>
    <dbReference type="NCBI Taxonomy" id="748907"/>
    <lineage>
        <taxon>Bacteria</taxon>
        <taxon>Bacillati</taxon>
        <taxon>Actinomycetota</taxon>
        <taxon>Actinomycetes</taxon>
        <taxon>Micrococcales</taxon>
        <taxon>Micrococcaceae</taxon>
        <taxon>Arthrobacter</taxon>
    </lineage>
</organism>
<evidence type="ECO:0000313" key="1">
    <source>
        <dbReference type="EMBL" id="MFC4266268.1"/>
    </source>
</evidence>
<dbReference type="Proteomes" id="UP001595773">
    <property type="component" value="Unassembled WGS sequence"/>
</dbReference>
<reference evidence="2" key="1">
    <citation type="journal article" date="2019" name="Int. J. Syst. Evol. Microbiol.">
        <title>The Global Catalogue of Microorganisms (GCM) 10K type strain sequencing project: providing services to taxonomists for standard genome sequencing and annotation.</title>
        <authorList>
            <consortium name="The Broad Institute Genomics Platform"/>
            <consortium name="The Broad Institute Genome Sequencing Center for Infectious Disease"/>
            <person name="Wu L."/>
            <person name="Ma J."/>
        </authorList>
    </citation>
    <scope>NUCLEOTIDE SEQUENCE [LARGE SCALE GENOMIC DNA]</scope>
    <source>
        <strain evidence="2">CGMCC 1.10698</strain>
    </source>
</reference>
<accession>A0ABV8R2A3</accession>
<gene>
    <name evidence="1" type="ORF">ACFOW9_11705</name>
</gene>
<keyword evidence="2" id="KW-1185">Reference proteome</keyword>
<evidence type="ECO:0000313" key="2">
    <source>
        <dbReference type="Proteomes" id="UP001595773"/>
    </source>
</evidence>
<name>A0ABV8R2A3_9MICC</name>
<sequence>MSEMFVEKFRALVPQYLEGNWEPSDGIDWKDLDAIFTELGITVPQALREFLHALGNCEELMEAHYYFWDPEELEVQDDYLLFLEDEDEAYTWGIRADQLDVPDPIVWRHNNATGEWVNEEGTFSEFVFDMLDWVFNDDED</sequence>
<evidence type="ECO:0008006" key="3">
    <source>
        <dbReference type="Google" id="ProtNLM"/>
    </source>
</evidence>
<proteinExistence type="predicted"/>
<dbReference type="SUPFAM" id="SSF160631">
    <property type="entry name" value="SMI1/KNR4-like"/>
    <property type="match status" value="1"/>
</dbReference>
<dbReference type="InterPro" id="IPR037883">
    <property type="entry name" value="Knr4/Smi1-like_sf"/>
</dbReference>
<protein>
    <recommendedName>
        <fullName evidence="3">Knr4/Smi1-like domain-containing protein</fullName>
    </recommendedName>
</protein>
<dbReference type="EMBL" id="JBHSCQ010000017">
    <property type="protein sequence ID" value="MFC4266268.1"/>
    <property type="molecule type" value="Genomic_DNA"/>
</dbReference>
<comment type="caution">
    <text evidence="1">The sequence shown here is derived from an EMBL/GenBank/DDBJ whole genome shotgun (WGS) entry which is preliminary data.</text>
</comment>
<dbReference type="RefSeq" id="WP_230067085.1">
    <property type="nucleotide sequence ID" value="NZ_BAABLL010000008.1"/>
</dbReference>